<dbReference type="AlphaFoldDB" id="A0A7W4JPL8"/>
<proteinExistence type="predicted"/>
<sequence>MEDRALKLSDLTILIALPIILFQVFQYMEVENPIYIWDYKAYWLTWENFSQMAVHAPWHWVKANLASINGSDYNTSPISVLFPFYFIGIGSRLEYVLGLSLFYLLPIVYLTAAIFDRLKPGQSRLWQGVIVLATTAYAPFWKPILRGYPDDVGLIAIMLAILYVLRTDLTGRIRPKTILMLGILMWMPFLLRRWYAYTVVSLYMTMPFLNFMLFSGQEKSKLVQFKNVAGHFVGAGIVSIVFAIIFQLSLLRRIVGTNYSYIYSAYQTDFQTSLHYMLHDGGLYMLPFFCVGAIWSMSRTRSPAKNFCLFSAANLFISFILFTRTQSPGMQHCLPFSMWVLFTSLFGFRWLLDLIRNGAAQRAVMRLAAVTLLLIFMATFNRVQGRAMLVNDYMPSKLYPLHLDNFQNYRTMADTLEKLASGDDRILVLSSNDILSDDLVSTLTHGRIDSHLVYASQVDLRDRLRLTEFMARYVVVADPIQIHLHPEGQRVIAIPAQEILSGRGIGAAYRRTDMAFHLSNNVTATIFEKIRPFTPDEAERFIKEFVDFYPDWKGAYSTPLSESYLTANIARGDIWGAFDLGFNGEAIVAHPGEHSPTIVDWYFGTLHELAFRSTNTRCPTADGVTIQLAQGDGAPIRIEVPNGGTREVDVSALAGKTGRVVIDKNGNSACDEVEITAR</sequence>
<feature type="transmembrane region" description="Helical" evidence="1">
    <location>
        <begin position="307"/>
        <end position="324"/>
    </location>
</feature>
<keyword evidence="1" id="KW-1133">Transmembrane helix</keyword>
<gene>
    <name evidence="2" type="ORF">HLH34_01400</name>
</gene>
<organism evidence="2 3">
    <name type="scientific">Gluconacetobacter azotocaptans</name>
    <dbReference type="NCBI Taxonomy" id="142834"/>
    <lineage>
        <taxon>Bacteria</taxon>
        <taxon>Pseudomonadati</taxon>
        <taxon>Pseudomonadota</taxon>
        <taxon>Alphaproteobacteria</taxon>
        <taxon>Acetobacterales</taxon>
        <taxon>Acetobacteraceae</taxon>
        <taxon>Gluconacetobacter</taxon>
    </lineage>
</organism>
<feature type="transmembrane region" description="Helical" evidence="1">
    <location>
        <begin position="124"/>
        <end position="141"/>
    </location>
</feature>
<keyword evidence="1" id="KW-0812">Transmembrane</keyword>
<dbReference type="Proteomes" id="UP000555756">
    <property type="component" value="Unassembled WGS sequence"/>
</dbReference>
<dbReference type="RefSeq" id="WP_183117790.1">
    <property type="nucleotide sequence ID" value="NZ_JABEQF010000001.1"/>
</dbReference>
<feature type="transmembrane region" description="Helical" evidence="1">
    <location>
        <begin position="228"/>
        <end position="250"/>
    </location>
</feature>
<evidence type="ECO:0008006" key="4">
    <source>
        <dbReference type="Google" id="ProtNLM"/>
    </source>
</evidence>
<evidence type="ECO:0000256" key="1">
    <source>
        <dbReference type="SAM" id="Phobius"/>
    </source>
</evidence>
<feature type="transmembrane region" description="Helical" evidence="1">
    <location>
        <begin position="147"/>
        <end position="165"/>
    </location>
</feature>
<keyword evidence="1" id="KW-0472">Membrane</keyword>
<feature type="transmembrane region" description="Helical" evidence="1">
    <location>
        <begin position="276"/>
        <end position="295"/>
    </location>
</feature>
<comment type="caution">
    <text evidence="2">The sequence shown here is derived from an EMBL/GenBank/DDBJ whole genome shotgun (WGS) entry which is preliminary data.</text>
</comment>
<dbReference type="EMBL" id="JABEQF010000001">
    <property type="protein sequence ID" value="MBB2188619.1"/>
    <property type="molecule type" value="Genomic_DNA"/>
</dbReference>
<accession>A0A7W4JPL8</accession>
<name>A0A7W4JPL8_9PROT</name>
<feature type="transmembrane region" description="Helical" evidence="1">
    <location>
        <begin position="364"/>
        <end position="383"/>
    </location>
</feature>
<evidence type="ECO:0000313" key="2">
    <source>
        <dbReference type="EMBL" id="MBB2188619.1"/>
    </source>
</evidence>
<keyword evidence="3" id="KW-1185">Reference proteome</keyword>
<reference evidence="2 3" key="1">
    <citation type="submission" date="2020-04" db="EMBL/GenBank/DDBJ databases">
        <title>Description of novel Gluconacetobacter.</title>
        <authorList>
            <person name="Sombolestani A."/>
        </authorList>
    </citation>
    <scope>NUCLEOTIDE SEQUENCE [LARGE SCALE GENOMIC DNA]</scope>
    <source>
        <strain evidence="2 3">LMG 21311</strain>
    </source>
</reference>
<feature type="transmembrane region" description="Helical" evidence="1">
    <location>
        <begin position="336"/>
        <end position="352"/>
    </location>
</feature>
<feature type="transmembrane region" description="Helical" evidence="1">
    <location>
        <begin position="95"/>
        <end position="115"/>
    </location>
</feature>
<evidence type="ECO:0000313" key="3">
    <source>
        <dbReference type="Proteomes" id="UP000555756"/>
    </source>
</evidence>
<protein>
    <recommendedName>
        <fullName evidence="4">Glycosyltransferase RgtA/B/C/D-like domain-containing protein</fullName>
    </recommendedName>
</protein>
<feature type="transmembrane region" description="Helical" evidence="1">
    <location>
        <begin position="200"/>
        <end position="216"/>
    </location>
</feature>